<evidence type="ECO:0000313" key="2">
    <source>
        <dbReference type="Proteomes" id="UP001143486"/>
    </source>
</evidence>
<dbReference type="AlphaFoldDB" id="A0A9W6IMB1"/>
<reference evidence="1" key="2">
    <citation type="submission" date="2023-01" db="EMBL/GenBank/DDBJ databases">
        <authorList>
            <person name="Sun Q."/>
            <person name="Evtushenko L."/>
        </authorList>
    </citation>
    <scope>NUCLEOTIDE SEQUENCE</scope>
    <source>
        <strain evidence="1">VKM B-1513</strain>
    </source>
</reference>
<name>A0A9W6IMB1_9PROT</name>
<sequence length="129" mass="13806">MILTVLATFLVASEPATFSEDPADHSAWMQHACRIQQVDRSGGLPEDHDAFCSCLDGYLQDNATPQVYRLFALGSQGAIQDRSMLTDWEAARDTSAAEAAALPAEEQAGLMGLLQGGLGACFSPWESVD</sequence>
<dbReference type="EMBL" id="BSFE01000007">
    <property type="protein sequence ID" value="GLK52966.1"/>
    <property type="molecule type" value="Genomic_DNA"/>
</dbReference>
<organism evidence="1 2">
    <name type="scientific">Maricaulis virginensis</name>
    <dbReference type="NCBI Taxonomy" id="144022"/>
    <lineage>
        <taxon>Bacteria</taxon>
        <taxon>Pseudomonadati</taxon>
        <taxon>Pseudomonadota</taxon>
        <taxon>Alphaproteobacteria</taxon>
        <taxon>Maricaulales</taxon>
        <taxon>Maricaulaceae</taxon>
        <taxon>Maricaulis</taxon>
    </lineage>
</organism>
<accession>A0A9W6IMB1</accession>
<protein>
    <submittedName>
        <fullName evidence="1">Uncharacterized protein</fullName>
    </submittedName>
</protein>
<reference evidence="1" key="1">
    <citation type="journal article" date="2014" name="Int. J. Syst. Evol. Microbiol.">
        <title>Complete genome sequence of Corynebacterium casei LMG S-19264T (=DSM 44701T), isolated from a smear-ripened cheese.</title>
        <authorList>
            <consortium name="US DOE Joint Genome Institute (JGI-PGF)"/>
            <person name="Walter F."/>
            <person name="Albersmeier A."/>
            <person name="Kalinowski J."/>
            <person name="Ruckert C."/>
        </authorList>
    </citation>
    <scope>NUCLEOTIDE SEQUENCE</scope>
    <source>
        <strain evidence="1">VKM B-1513</strain>
    </source>
</reference>
<comment type="caution">
    <text evidence="1">The sequence shown here is derived from an EMBL/GenBank/DDBJ whole genome shotgun (WGS) entry which is preliminary data.</text>
</comment>
<evidence type="ECO:0000313" key="1">
    <source>
        <dbReference type="EMBL" id="GLK52966.1"/>
    </source>
</evidence>
<gene>
    <name evidence="1" type="ORF">GCM10017621_24740</name>
</gene>
<keyword evidence="2" id="KW-1185">Reference proteome</keyword>
<dbReference type="RefSeq" id="WP_271187325.1">
    <property type="nucleotide sequence ID" value="NZ_BSFE01000007.1"/>
</dbReference>
<proteinExistence type="predicted"/>
<dbReference type="Proteomes" id="UP001143486">
    <property type="component" value="Unassembled WGS sequence"/>
</dbReference>